<sequence length="102" mass="11622">MSGATPPPCDHQRLLESTRSWPVTGVLYPELIKVHLVFRSKTTSPSSPECLPLWCGRTWYLTPDHLSVSTVSTPRFQVSVWRIPSKTQRLLRNLIPEPETII</sequence>
<name>A0ABV0TTN1_9TELE</name>
<organism evidence="1 2">
    <name type="scientific">Ilyodon furcidens</name>
    <name type="common">goldbreast splitfin</name>
    <dbReference type="NCBI Taxonomy" id="33524"/>
    <lineage>
        <taxon>Eukaryota</taxon>
        <taxon>Metazoa</taxon>
        <taxon>Chordata</taxon>
        <taxon>Craniata</taxon>
        <taxon>Vertebrata</taxon>
        <taxon>Euteleostomi</taxon>
        <taxon>Actinopterygii</taxon>
        <taxon>Neopterygii</taxon>
        <taxon>Teleostei</taxon>
        <taxon>Neoteleostei</taxon>
        <taxon>Acanthomorphata</taxon>
        <taxon>Ovalentaria</taxon>
        <taxon>Atherinomorphae</taxon>
        <taxon>Cyprinodontiformes</taxon>
        <taxon>Goodeidae</taxon>
        <taxon>Ilyodon</taxon>
    </lineage>
</organism>
<gene>
    <name evidence="1" type="ORF">ILYODFUR_009786</name>
</gene>
<reference evidence="1 2" key="1">
    <citation type="submission" date="2021-06" db="EMBL/GenBank/DDBJ databases">
        <authorList>
            <person name="Palmer J.M."/>
        </authorList>
    </citation>
    <scope>NUCLEOTIDE SEQUENCE [LARGE SCALE GENOMIC DNA]</scope>
    <source>
        <strain evidence="2">if_2019</strain>
        <tissue evidence="1">Muscle</tissue>
    </source>
</reference>
<evidence type="ECO:0000313" key="2">
    <source>
        <dbReference type="Proteomes" id="UP001482620"/>
    </source>
</evidence>
<dbReference type="EMBL" id="JAHRIQ010047033">
    <property type="protein sequence ID" value="MEQ2236176.1"/>
    <property type="molecule type" value="Genomic_DNA"/>
</dbReference>
<keyword evidence="2" id="KW-1185">Reference proteome</keyword>
<evidence type="ECO:0000313" key="1">
    <source>
        <dbReference type="EMBL" id="MEQ2236176.1"/>
    </source>
</evidence>
<proteinExistence type="predicted"/>
<protein>
    <submittedName>
        <fullName evidence="1">Uncharacterized protein</fullName>
    </submittedName>
</protein>
<dbReference type="Proteomes" id="UP001482620">
    <property type="component" value="Unassembled WGS sequence"/>
</dbReference>
<comment type="caution">
    <text evidence="1">The sequence shown here is derived from an EMBL/GenBank/DDBJ whole genome shotgun (WGS) entry which is preliminary data.</text>
</comment>
<accession>A0ABV0TTN1</accession>